<dbReference type="InterPro" id="IPR035088">
    <property type="entry name" value="PA_Ca-bd"/>
</dbReference>
<dbReference type="AlphaFoldDB" id="A0A1C4E5K2"/>
<dbReference type="Pfam" id="PF17476">
    <property type="entry name" value="Binary_toxB_3"/>
    <property type="match status" value="1"/>
</dbReference>
<reference evidence="4 5" key="1">
    <citation type="submission" date="2016-08" db="EMBL/GenBank/DDBJ databases">
        <authorList>
            <person name="Seilhamer J.J."/>
        </authorList>
    </citation>
    <scope>NUCLEOTIDE SEQUENCE [LARGE SCALE GENOMIC DNA]</scope>
    <source>
        <strain evidence="4 5">IEBC_T61001</strain>
    </source>
</reference>
<dbReference type="InterPro" id="IPR011658">
    <property type="entry name" value="PA14_dom"/>
</dbReference>
<evidence type="ECO:0000313" key="5">
    <source>
        <dbReference type="Proteomes" id="UP000195991"/>
    </source>
</evidence>
<keyword evidence="2" id="KW-0732">Signal</keyword>
<dbReference type="GO" id="GO:0005576">
    <property type="term" value="C:extracellular region"/>
    <property type="evidence" value="ECO:0007669"/>
    <property type="project" value="InterPro"/>
</dbReference>
<accession>A0A1C4E5K2</accession>
<sequence>MKLKRIFKCLTITAVLSQIAVYPTSSYAVSDNENKITKEEKKSIQGLVGYYFKDDHFQELDFISLEGQGKLLDKEKINNKSQTIRWMGRIKPSQTGDYIISTSSDKNIILQVNGETIINQENVAKSLKLEKDKIYELKIEYRNITDLSSDLQLLWSIDGNRKEQIPQKNILSPNFSEKESLPDNKRDLLLLPNFNLFDNKIISTELKDTDKDGIPDKWEEQGYTFKNQQIVEWDDSYLVQGYKKYVSNPYKARTAADPYTDFEKVSGHMPEATKDEARDPLIAAYPAVGVGMEKLLFSKNENITEGGSETKSTSVTDTNTNTNSVEIGSTVEATLNPFALAKVTVSAKYGHTWTNSTAIQNSDSQSWSNQIGINTAESAYLNANVRYYNTGTAPIYDLRPTSNFVFQNSGTSIATITAGPNQIGNSLGPGDTYPQKNQAPISLDKANEAGTVKIAINAKQLDALQNRSEILNIETTQNKGQYATLDDTGLPVTDPSKQWDPIRTNIDKVSGSLILNLSTSKESLERRVAARNENDPEDKTPEITIREAIKKAFNAKEKEGRLYYIDDNGKEVILDESAVNLVGDEKTQKEIEKQLDQMQDKKIYNVKWKRGMNITLHTPEMYYDFETSNTGWYYTYQEYGGYTGKKRGRINSGTSGFAEKQLELKPYTTYTARAYVRTATPAGKSNVVFYIDSTVNGNGKGASHKVDIEGDKWQLIEVGFYTGSHPEDFKKLGLKNNGNASLHFDDVSVSEWKNGENLSNNIATEHKVDRWQTGGDSIFPYHYVQKLYFDKIPNVDVEYEVEWLGKPRGVVKGIDDGNKRYIDITEIPIIGNGCSNTDRIVIYAISKKDPGIKVQVAEWDGPAWSHKLKWNIASYPEGLYHNGIFLTKVPNFPLKYQVFTTDQNNKNPRWSGLLPAMPTSLPNETGQWQKGYWIDLAIFDRKGIPKKHNAKVFAVDPNNPDLKVLIASYSKGNNDYFYPFK</sequence>
<dbReference type="Pfam" id="PF03495">
    <property type="entry name" value="Binary_toxB"/>
    <property type="match status" value="1"/>
</dbReference>
<dbReference type="Gene3D" id="2.60.120.240">
    <property type="entry name" value="Protective antigen, heptamerisation domain"/>
    <property type="match status" value="1"/>
</dbReference>
<feature type="chain" id="PRO_5008690900" evidence="2">
    <location>
        <begin position="29"/>
        <end position="981"/>
    </location>
</feature>
<dbReference type="InterPro" id="IPR035331">
    <property type="entry name" value="Binary_toxB_3"/>
</dbReference>
<name>A0A1C4E5K2_BACTU</name>
<dbReference type="InterPro" id="IPR027439">
    <property type="entry name" value="PA_heptamer_dom"/>
</dbReference>
<dbReference type="SUPFAM" id="SSF56988">
    <property type="entry name" value="Anthrax protective antigen"/>
    <property type="match status" value="1"/>
</dbReference>
<dbReference type="Gene3D" id="2.60.120.260">
    <property type="entry name" value="Galactose-binding domain-like"/>
    <property type="match status" value="1"/>
</dbReference>
<dbReference type="RefSeq" id="WP_087984386.1">
    <property type="nucleotide sequence ID" value="NZ_FMBI01000030.1"/>
</dbReference>
<dbReference type="SMART" id="SM00758">
    <property type="entry name" value="PA14"/>
    <property type="match status" value="1"/>
</dbReference>
<protein>
    <submittedName>
        <fullName evidence="4">Vip4</fullName>
    </submittedName>
</protein>
<gene>
    <name evidence="4" type="ORF">BTT61001_02914</name>
</gene>
<proteinExistence type="predicted"/>
<feature type="signal peptide" evidence="2">
    <location>
        <begin position="1"/>
        <end position="28"/>
    </location>
</feature>
<dbReference type="Pfam" id="PF07691">
    <property type="entry name" value="PA14"/>
    <property type="match status" value="1"/>
</dbReference>
<feature type="domain" description="PA14" evidence="3">
    <location>
        <begin position="42"/>
        <end position="169"/>
    </location>
</feature>
<feature type="region of interest" description="Disordered" evidence="1">
    <location>
        <begin position="301"/>
        <end position="321"/>
    </location>
</feature>
<dbReference type="GO" id="GO:0051260">
    <property type="term" value="P:protein homooligomerization"/>
    <property type="evidence" value="ECO:0007669"/>
    <property type="project" value="InterPro"/>
</dbReference>
<feature type="compositionally biased region" description="Low complexity" evidence="1">
    <location>
        <begin position="310"/>
        <end position="321"/>
    </location>
</feature>
<evidence type="ECO:0000256" key="1">
    <source>
        <dbReference type="SAM" id="MobiDB-lite"/>
    </source>
</evidence>
<dbReference type="Gene3D" id="3.90.182.10">
    <property type="entry name" value="Toxin - Anthrax Protective Antigen,domain 1"/>
    <property type="match status" value="1"/>
</dbReference>
<dbReference type="InterPro" id="IPR003896">
    <property type="entry name" value="Bacterial_exotoxin_B"/>
</dbReference>
<dbReference type="Proteomes" id="UP000195991">
    <property type="component" value="Unassembled WGS sequence"/>
</dbReference>
<evidence type="ECO:0000256" key="2">
    <source>
        <dbReference type="SAM" id="SignalP"/>
    </source>
</evidence>
<evidence type="ECO:0000259" key="3">
    <source>
        <dbReference type="PROSITE" id="PS51820"/>
    </source>
</evidence>
<dbReference type="InterPro" id="IPR037524">
    <property type="entry name" value="PA14/GLEYA"/>
</dbReference>
<organism evidence="4 5">
    <name type="scientific">Bacillus thuringiensis</name>
    <dbReference type="NCBI Taxonomy" id="1428"/>
    <lineage>
        <taxon>Bacteria</taxon>
        <taxon>Bacillati</taxon>
        <taxon>Bacillota</taxon>
        <taxon>Bacilli</taxon>
        <taxon>Bacillales</taxon>
        <taxon>Bacillaceae</taxon>
        <taxon>Bacillus</taxon>
        <taxon>Bacillus cereus group</taxon>
    </lineage>
</organism>
<dbReference type="PRINTS" id="PR01391">
    <property type="entry name" value="BINARYTOXINB"/>
</dbReference>
<evidence type="ECO:0000313" key="4">
    <source>
        <dbReference type="EMBL" id="SCC38903.1"/>
    </source>
</evidence>
<dbReference type="Gene3D" id="3.10.20.110">
    <property type="match status" value="1"/>
</dbReference>
<dbReference type="Pfam" id="PF17475">
    <property type="entry name" value="Binary_toxB_2"/>
    <property type="match status" value="1"/>
</dbReference>
<dbReference type="PROSITE" id="PS51820">
    <property type="entry name" value="PA14"/>
    <property type="match status" value="1"/>
</dbReference>
<dbReference type="EMBL" id="FMBI01000030">
    <property type="protein sequence ID" value="SCC38903.1"/>
    <property type="molecule type" value="Genomic_DNA"/>
</dbReference>
<dbReference type="InterPro" id="IPR037149">
    <property type="entry name" value="PA_heptamer_dom_sf"/>
</dbReference>